<name>A0A9D1TG93_9FIRM</name>
<dbReference type="AlphaFoldDB" id="A0A9D1TG93"/>
<protein>
    <recommendedName>
        <fullName evidence="3">Plasmid mobilization relaxosome protein MobC</fullName>
    </recommendedName>
</protein>
<dbReference type="InterPro" id="IPR053842">
    <property type="entry name" value="NikA-like"/>
</dbReference>
<reference evidence="1" key="1">
    <citation type="journal article" date="2021" name="PeerJ">
        <title>Extensive microbial diversity within the chicken gut microbiome revealed by metagenomics and culture.</title>
        <authorList>
            <person name="Gilroy R."/>
            <person name="Ravi A."/>
            <person name="Getino M."/>
            <person name="Pursley I."/>
            <person name="Horton D.L."/>
            <person name="Alikhan N.F."/>
            <person name="Baker D."/>
            <person name="Gharbi K."/>
            <person name="Hall N."/>
            <person name="Watson M."/>
            <person name="Adriaenssens E.M."/>
            <person name="Foster-Nyarko E."/>
            <person name="Jarju S."/>
            <person name="Secka A."/>
            <person name="Antonio M."/>
            <person name="Oren A."/>
            <person name="Chaudhuri R.R."/>
            <person name="La Ragione R."/>
            <person name="Hildebrand F."/>
            <person name="Pallen M.J."/>
        </authorList>
    </citation>
    <scope>NUCLEOTIDE SEQUENCE</scope>
    <source>
        <strain evidence="1">CHK195-9823</strain>
    </source>
</reference>
<evidence type="ECO:0008006" key="3">
    <source>
        <dbReference type="Google" id="ProtNLM"/>
    </source>
</evidence>
<sequence length="112" mass="13088">METNRIYTVKARLTPEEYKIFCEHVQGSNRPKNKSNYIRECIFSEDIQRSTAVARELKNLNFQIRKIGVLINQIAASANRGVWYPGDTELVLSKLQEVKDLVERFKEDLKEL</sequence>
<dbReference type="EMBL" id="DXIQ01000045">
    <property type="protein sequence ID" value="HIV38806.1"/>
    <property type="molecule type" value="Genomic_DNA"/>
</dbReference>
<dbReference type="Pfam" id="PF21983">
    <property type="entry name" value="NikA-like"/>
    <property type="match status" value="1"/>
</dbReference>
<gene>
    <name evidence="1" type="ORF">H9747_07385</name>
</gene>
<accession>A0A9D1TG93</accession>
<evidence type="ECO:0000313" key="2">
    <source>
        <dbReference type="Proteomes" id="UP000886814"/>
    </source>
</evidence>
<proteinExistence type="predicted"/>
<organism evidence="1 2">
    <name type="scientific">Candidatus Blautia stercorigallinarum</name>
    <dbReference type="NCBI Taxonomy" id="2838501"/>
    <lineage>
        <taxon>Bacteria</taxon>
        <taxon>Bacillati</taxon>
        <taxon>Bacillota</taxon>
        <taxon>Clostridia</taxon>
        <taxon>Lachnospirales</taxon>
        <taxon>Lachnospiraceae</taxon>
        <taxon>Blautia</taxon>
    </lineage>
</organism>
<dbReference type="Proteomes" id="UP000886814">
    <property type="component" value="Unassembled WGS sequence"/>
</dbReference>
<evidence type="ECO:0000313" key="1">
    <source>
        <dbReference type="EMBL" id="HIV38806.1"/>
    </source>
</evidence>
<reference evidence="1" key="2">
    <citation type="submission" date="2021-04" db="EMBL/GenBank/DDBJ databases">
        <authorList>
            <person name="Gilroy R."/>
        </authorList>
    </citation>
    <scope>NUCLEOTIDE SEQUENCE</scope>
    <source>
        <strain evidence="1">CHK195-9823</strain>
    </source>
</reference>
<comment type="caution">
    <text evidence="1">The sequence shown here is derived from an EMBL/GenBank/DDBJ whole genome shotgun (WGS) entry which is preliminary data.</text>
</comment>